<name>A0A918K0I5_9GAMM</name>
<dbReference type="Proteomes" id="UP000626148">
    <property type="component" value="Unassembled WGS sequence"/>
</dbReference>
<accession>A0A918K0I5</accession>
<organism evidence="1 2">
    <name type="scientific">Saccharospirillum salsuginis</name>
    <dbReference type="NCBI Taxonomy" id="418750"/>
    <lineage>
        <taxon>Bacteria</taxon>
        <taxon>Pseudomonadati</taxon>
        <taxon>Pseudomonadota</taxon>
        <taxon>Gammaproteobacteria</taxon>
        <taxon>Oceanospirillales</taxon>
        <taxon>Saccharospirillaceae</taxon>
        <taxon>Saccharospirillum</taxon>
    </lineage>
</organism>
<evidence type="ECO:0000313" key="2">
    <source>
        <dbReference type="Proteomes" id="UP000626148"/>
    </source>
</evidence>
<proteinExistence type="predicted"/>
<gene>
    <name evidence="1" type="ORF">GCM10007392_04800</name>
</gene>
<reference evidence="1" key="2">
    <citation type="submission" date="2020-09" db="EMBL/GenBank/DDBJ databases">
        <authorList>
            <person name="Sun Q."/>
            <person name="Kim S."/>
        </authorList>
    </citation>
    <scope>NUCLEOTIDE SEQUENCE</scope>
    <source>
        <strain evidence="1">KCTC 22169</strain>
    </source>
</reference>
<reference evidence="1" key="1">
    <citation type="journal article" date="2014" name="Int. J. Syst. Evol. Microbiol.">
        <title>Complete genome sequence of Corynebacterium casei LMG S-19264T (=DSM 44701T), isolated from a smear-ripened cheese.</title>
        <authorList>
            <consortium name="US DOE Joint Genome Institute (JGI-PGF)"/>
            <person name="Walter F."/>
            <person name="Albersmeier A."/>
            <person name="Kalinowski J."/>
            <person name="Ruckert C."/>
        </authorList>
    </citation>
    <scope>NUCLEOTIDE SEQUENCE</scope>
    <source>
        <strain evidence="1">KCTC 22169</strain>
    </source>
</reference>
<evidence type="ECO:0000313" key="1">
    <source>
        <dbReference type="EMBL" id="GGX41027.1"/>
    </source>
</evidence>
<keyword evidence="2" id="KW-1185">Reference proteome</keyword>
<dbReference type="AlphaFoldDB" id="A0A918K0I5"/>
<protein>
    <submittedName>
        <fullName evidence="1">Uncharacterized protein</fullName>
    </submittedName>
</protein>
<comment type="caution">
    <text evidence="1">The sequence shown here is derived from an EMBL/GenBank/DDBJ whole genome shotgun (WGS) entry which is preliminary data.</text>
</comment>
<dbReference type="EMBL" id="BMXR01000001">
    <property type="protein sequence ID" value="GGX41027.1"/>
    <property type="molecule type" value="Genomic_DNA"/>
</dbReference>
<sequence>MAGWIGPNTTPARGISPAVYVRRVTPGYLPLKLVAVYLEHIGHANMTTNPQKKTFAPSSPEEGLMIRPDAEPMNSDMLEAIVNRSNALLDVLTGYFSTPANERPFILKDVTLANLVWQLRGNSDLINMIIVNHADNSPDRGWPCK</sequence>